<dbReference type="PANTHER" id="PTHR33653:SF1">
    <property type="entry name" value="RIBONUCLEASE VAPC2"/>
    <property type="match status" value="1"/>
</dbReference>
<keyword evidence="8" id="KW-0800">Toxin</keyword>
<evidence type="ECO:0000313" key="10">
    <source>
        <dbReference type="EMBL" id="AFL51407.1"/>
    </source>
</evidence>
<dbReference type="EC" id="3.1.-.-" evidence="8"/>
<comment type="function">
    <text evidence="8">Toxic component of a toxin-antitoxin (TA) system. An RNase.</text>
</comment>
<accession>I3X6A1</accession>
<evidence type="ECO:0000256" key="4">
    <source>
        <dbReference type="ARBA" id="ARBA00022723"/>
    </source>
</evidence>
<dbReference type="HOGENOM" id="CLU_118482_5_3_5"/>
<dbReference type="eggNOG" id="COG1487">
    <property type="taxonomic scope" value="Bacteria"/>
</dbReference>
<dbReference type="InterPro" id="IPR022907">
    <property type="entry name" value="VapC_family"/>
</dbReference>
<feature type="domain" description="PIN" evidence="9">
    <location>
        <begin position="5"/>
        <end position="125"/>
    </location>
</feature>
<feature type="binding site" evidence="8">
    <location>
        <position position="8"/>
    </location>
    <ligand>
        <name>Mg(2+)</name>
        <dbReference type="ChEBI" id="CHEBI:18420"/>
    </ligand>
</feature>
<feature type="binding site" evidence="8">
    <location>
        <position position="99"/>
    </location>
    <ligand>
        <name>Mg(2+)</name>
        <dbReference type="ChEBI" id="CHEBI:18420"/>
    </ligand>
</feature>
<sequence length="145" mass="15465">MSRLYMLDTNIVSELARNPRGAVTERIAEVGPDAICVSIITAAELRYGCAKKGSPRLLAQIEAILGSLQVLALDVPADAEYGGIRTELEAAGKPIGPNDLFIAAHACAVGAVLVTANIGEFARIRDLRIENWLDLTSRQTKGASY</sequence>
<evidence type="ECO:0000256" key="7">
    <source>
        <dbReference type="ARBA" id="ARBA00038093"/>
    </source>
</evidence>
<comment type="cofactor">
    <cofactor evidence="1 8">
        <name>Mg(2+)</name>
        <dbReference type="ChEBI" id="CHEBI:18420"/>
    </cofactor>
</comment>
<dbReference type="EMBL" id="CP003563">
    <property type="protein sequence ID" value="AFL51407.1"/>
    <property type="molecule type" value="Genomic_DNA"/>
</dbReference>
<name>I3X6A1_SINF2</name>
<reference evidence="10 11" key="1">
    <citation type="journal article" date="2012" name="J. Bacteriol.">
        <title>Complete genome sequence of the broad-host-range strain Sinorhizobium fredii USDA257.</title>
        <authorList>
            <person name="Schuldes J."/>
            <person name="Rodriguez Orbegoso M."/>
            <person name="Schmeisser C."/>
            <person name="Krishnan H.B."/>
            <person name="Daniel R."/>
            <person name="Streit W.R."/>
        </authorList>
    </citation>
    <scope>NUCLEOTIDE SEQUENCE [LARGE SCALE GENOMIC DNA]</scope>
    <source>
        <strain evidence="10 11">USDA 257</strain>
    </source>
</reference>
<evidence type="ECO:0000259" key="9">
    <source>
        <dbReference type="Pfam" id="PF01850"/>
    </source>
</evidence>
<dbReference type="AlphaFoldDB" id="I3X6A1"/>
<dbReference type="GO" id="GO:0000287">
    <property type="term" value="F:magnesium ion binding"/>
    <property type="evidence" value="ECO:0007669"/>
    <property type="project" value="UniProtKB-UniRule"/>
</dbReference>
<dbReference type="Gene3D" id="3.40.50.1010">
    <property type="entry name" value="5'-nuclease"/>
    <property type="match status" value="1"/>
</dbReference>
<evidence type="ECO:0000256" key="6">
    <source>
        <dbReference type="ARBA" id="ARBA00022842"/>
    </source>
</evidence>
<dbReference type="Pfam" id="PF01850">
    <property type="entry name" value="PIN"/>
    <property type="match status" value="1"/>
</dbReference>
<dbReference type="Proteomes" id="UP000006180">
    <property type="component" value="Chromosome"/>
</dbReference>
<dbReference type="RefSeq" id="WP_014763569.1">
    <property type="nucleotide sequence ID" value="NC_018000.1"/>
</dbReference>
<gene>
    <name evidence="10" type="primary">ntrR</name>
    <name evidence="8" type="synonym">vapC</name>
    <name evidence="10" type="ORF">USDA257_c28360</name>
</gene>
<dbReference type="CDD" id="cd18748">
    <property type="entry name" value="PIN_VapC4-5_FitB-like"/>
    <property type="match status" value="1"/>
</dbReference>
<dbReference type="GO" id="GO:0004540">
    <property type="term" value="F:RNA nuclease activity"/>
    <property type="evidence" value="ECO:0007669"/>
    <property type="project" value="InterPro"/>
</dbReference>
<keyword evidence="5 8" id="KW-0378">Hydrolase</keyword>
<dbReference type="InterPro" id="IPR002716">
    <property type="entry name" value="PIN_dom"/>
</dbReference>
<dbReference type="PANTHER" id="PTHR33653">
    <property type="entry name" value="RIBONUCLEASE VAPC2"/>
    <property type="match status" value="1"/>
</dbReference>
<evidence type="ECO:0000256" key="1">
    <source>
        <dbReference type="ARBA" id="ARBA00001946"/>
    </source>
</evidence>
<dbReference type="PATRIC" id="fig|1185652.3.peg.2949"/>
<dbReference type="InterPro" id="IPR029060">
    <property type="entry name" value="PIN-like_dom_sf"/>
</dbReference>
<keyword evidence="4 8" id="KW-0479">Metal-binding</keyword>
<dbReference type="GO" id="GO:0090729">
    <property type="term" value="F:toxin activity"/>
    <property type="evidence" value="ECO:0007669"/>
    <property type="project" value="UniProtKB-KW"/>
</dbReference>
<dbReference type="HAMAP" id="MF_00265">
    <property type="entry name" value="VapC_Nob1"/>
    <property type="match status" value="1"/>
</dbReference>
<dbReference type="KEGG" id="sfd:USDA257_c28360"/>
<protein>
    <recommendedName>
        <fullName evidence="8">Ribonuclease VapC</fullName>
        <shortName evidence="8">RNase VapC</shortName>
        <ecNumber evidence="8">3.1.-.-</ecNumber>
    </recommendedName>
    <alternativeName>
        <fullName evidence="8">Toxin VapC</fullName>
    </alternativeName>
</protein>
<evidence type="ECO:0000256" key="5">
    <source>
        <dbReference type="ARBA" id="ARBA00022801"/>
    </source>
</evidence>
<evidence type="ECO:0000256" key="8">
    <source>
        <dbReference type="HAMAP-Rule" id="MF_00265"/>
    </source>
</evidence>
<comment type="similarity">
    <text evidence="7 8">Belongs to the PINc/VapC protein family.</text>
</comment>
<evidence type="ECO:0000256" key="2">
    <source>
        <dbReference type="ARBA" id="ARBA00022649"/>
    </source>
</evidence>
<dbReference type="SUPFAM" id="SSF88723">
    <property type="entry name" value="PIN domain-like"/>
    <property type="match status" value="1"/>
</dbReference>
<proteinExistence type="inferred from homology"/>
<dbReference type="STRING" id="1185652.USDA257_c28360"/>
<evidence type="ECO:0000313" key="11">
    <source>
        <dbReference type="Proteomes" id="UP000006180"/>
    </source>
</evidence>
<keyword evidence="6 8" id="KW-0460">Magnesium</keyword>
<keyword evidence="3 8" id="KW-0540">Nuclease</keyword>
<keyword evidence="2 8" id="KW-1277">Toxin-antitoxin system</keyword>
<evidence type="ECO:0000256" key="3">
    <source>
        <dbReference type="ARBA" id="ARBA00022722"/>
    </source>
</evidence>
<dbReference type="GO" id="GO:0016787">
    <property type="term" value="F:hydrolase activity"/>
    <property type="evidence" value="ECO:0007669"/>
    <property type="project" value="UniProtKB-KW"/>
</dbReference>
<organism evidence="10 11">
    <name type="scientific">Sinorhizobium fredii (strain USDA 257)</name>
    <dbReference type="NCBI Taxonomy" id="1185652"/>
    <lineage>
        <taxon>Bacteria</taxon>
        <taxon>Pseudomonadati</taxon>
        <taxon>Pseudomonadota</taxon>
        <taxon>Alphaproteobacteria</taxon>
        <taxon>Hyphomicrobiales</taxon>
        <taxon>Rhizobiaceae</taxon>
        <taxon>Sinorhizobium/Ensifer group</taxon>
        <taxon>Sinorhizobium</taxon>
    </lineage>
</organism>
<dbReference type="InterPro" id="IPR050556">
    <property type="entry name" value="Type_II_TA_system_RNase"/>
</dbReference>